<gene>
    <name evidence="1" type="ORF">BDZ94DRAFT_1246809</name>
</gene>
<dbReference type="OrthoDB" id="2788229at2759"/>
<sequence>MIGNTAVTLKGTTPPVFPQEIFDSIIDYLRTNSPALRSASLVCNAFATSCRRIAFYKITIDADTFKTLPKLIRQAPEIPTFVRELHIVGGHDDLFSELSLPPLLKEFKAIQRLRWKIFQHHSFSEWKWMPLEQREAFSALISQPTLTHLDLSGIVMLPIAELYSLNRGLHYLGLNNITIDTSPKQHLKGSTLGENLPQIRLEHAGLAFLQDETVEVLLSEQSPFDFTGLESCAVVEVGPAGNLVLQACQKSLQHYGHVFWRWIGPQTYTATLQRDIAAIGNLRSLTFLPVYSYKGMPTTKPMLDVLEAVCHSPSCALENVTIIIWTEHFRPPYKNIEIWKAIDLALSLPASLKKVTYIAPVHGRSGFSLEALQRGVRDIFPCIWKSGKAHLEIHSDNKGSEMNYWTIDFSVLSSFDRYSLHV</sequence>
<accession>A0A9P5YGD1</accession>
<dbReference type="EMBL" id="MU150233">
    <property type="protein sequence ID" value="KAF9468447.1"/>
    <property type="molecule type" value="Genomic_DNA"/>
</dbReference>
<proteinExistence type="predicted"/>
<dbReference type="Proteomes" id="UP000807353">
    <property type="component" value="Unassembled WGS sequence"/>
</dbReference>
<comment type="caution">
    <text evidence="1">The sequence shown here is derived from an EMBL/GenBank/DDBJ whole genome shotgun (WGS) entry which is preliminary data.</text>
</comment>
<organism evidence="1 2">
    <name type="scientific">Collybia nuda</name>
    <dbReference type="NCBI Taxonomy" id="64659"/>
    <lineage>
        <taxon>Eukaryota</taxon>
        <taxon>Fungi</taxon>
        <taxon>Dikarya</taxon>
        <taxon>Basidiomycota</taxon>
        <taxon>Agaricomycotina</taxon>
        <taxon>Agaricomycetes</taxon>
        <taxon>Agaricomycetidae</taxon>
        <taxon>Agaricales</taxon>
        <taxon>Tricholomatineae</taxon>
        <taxon>Clitocybaceae</taxon>
        <taxon>Collybia</taxon>
    </lineage>
</organism>
<evidence type="ECO:0000313" key="1">
    <source>
        <dbReference type="EMBL" id="KAF9468447.1"/>
    </source>
</evidence>
<dbReference type="AlphaFoldDB" id="A0A9P5YGD1"/>
<evidence type="ECO:0000313" key="2">
    <source>
        <dbReference type="Proteomes" id="UP000807353"/>
    </source>
</evidence>
<reference evidence="1" key="1">
    <citation type="submission" date="2020-11" db="EMBL/GenBank/DDBJ databases">
        <authorList>
            <consortium name="DOE Joint Genome Institute"/>
            <person name="Ahrendt S."/>
            <person name="Riley R."/>
            <person name="Andreopoulos W."/>
            <person name="Labutti K."/>
            <person name="Pangilinan J."/>
            <person name="Ruiz-Duenas F.J."/>
            <person name="Barrasa J.M."/>
            <person name="Sanchez-Garcia M."/>
            <person name="Camarero S."/>
            <person name="Miyauchi S."/>
            <person name="Serrano A."/>
            <person name="Linde D."/>
            <person name="Babiker R."/>
            <person name="Drula E."/>
            <person name="Ayuso-Fernandez I."/>
            <person name="Pacheco R."/>
            <person name="Padilla G."/>
            <person name="Ferreira P."/>
            <person name="Barriuso J."/>
            <person name="Kellner H."/>
            <person name="Castanera R."/>
            <person name="Alfaro M."/>
            <person name="Ramirez L."/>
            <person name="Pisabarro A.G."/>
            <person name="Kuo A."/>
            <person name="Tritt A."/>
            <person name="Lipzen A."/>
            <person name="He G."/>
            <person name="Yan M."/>
            <person name="Ng V."/>
            <person name="Cullen D."/>
            <person name="Martin F."/>
            <person name="Rosso M.-N."/>
            <person name="Henrissat B."/>
            <person name="Hibbett D."/>
            <person name="Martinez A.T."/>
            <person name="Grigoriev I.V."/>
        </authorList>
    </citation>
    <scope>NUCLEOTIDE SEQUENCE</scope>
    <source>
        <strain evidence="1">CBS 247.69</strain>
    </source>
</reference>
<name>A0A9P5YGD1_9AGAR</name>
<protein>
    <submittedName>
        <fullName evidence="1">Uncharacterized protein</fullName>
    </submittedName>
</protein>
<keyword evidence="2" id="KW-1185">Reference proteome</keyword>